<feature type="region of interest" description="Disordered" evidence="1">
    <location>
        <begin position="1"/>
        <end position="34"/>
    </location>
</feature>
<dbReference type="InterPro" id="IPR002656">
    <property type="entry name" value="Acyl_transf_3_dom"/>
</dbReference>
<feature type="transmembrane region" description="Helical" evidence="2">
    <location>
        <begin position="335"/>
        <end position="353"/>
    </location>
</feature>
<dbReference type="SUPFAM" id="SSF52266">
    <property type="entry name" value="SGNH hydrolase"/>
    <property type="match status" value="1"/>
</dbReference>
<keyword evidence="2" id="KW-0812">Transmembrane</keyword>
<name>A0A4R8VC33_9MICO</name>
<sequence>MPLPAIDPRRRAGEAWTEMPQKTQPATKSRPSPPARFAGLDGLRAIAVTTVILFHLTPGALPGGYLGVDIFFVISGFLITALLIREHDKNGRIRLADFWRRRARRLLPALVVLVLACCSLALVAGGNVLVGLGRQVLGAATFSSNWLSIASGSSYFTEANPELFRNLWSLAVEEQFYLVWPLALLALLLVRSTAIRCAVLGVLAAVSIAAMWFLYSPGGDATRVYYGTDTHSFGLAIGAILAFANARWWPWPLAWPRWSRIALPTVGAIAVAGLLVASVILPADADVTYQGGLAVVALLTAVAIGGATMPASALGRVLDVAPLRWVGERSYGLYLWHWPAFVLAAAFLPSLSLDGGGGWILGGIALIATLLAATLSYRYIEQPIRRNGFRHTLRHWFWSRRREARAPAPGWRATVTRVVASALAACLVLLAGAASVMAITLDPGETDAETIIDAGSAIASPPAPIPTPATPIESAPVAIPAGDQITAIGDSVMLASAPELAQAFPGISINAVVSRQLVQAPAILSSLKKKGKLRPTILLGLGTNGPIEPKVLDQIRMLAGTDHHIVVVNVQAPRGWTPGVNAALAAFALRYRNVELANWHNAIAGKLSLLARDQIHPGPSGGALYAKTVKDALQRLAELPPLLSANDYGLAPRPS</sequence>
<reference evidence="4 5" key="1">
    <citation type="submission" date="2019-03" db="EMBL/GenBank/DDBJ databases">
        <title>Genomics of glacier-inhabiting Cryobacterium strains.</title>
        <authorList>
            <person name="Liu Q."/>
            <person name="Xin Y.-H."/>
        </authorList>
    </citation>
    <scope>NUCLEOTIDE SEQUENCE [LARGE SCALE GENOMIC DNA]</scope>
    <source>
        <strain evidence="4 5">CGMCC 1.10440</strain>
    </source>
</reference>
<feature type="transmembrane region" description="Helical" evidence="2">
    <location>
        <begin position="359"/>
        <end position="380"/>
    </location>
</feature>
<organism evidence="4 5">
    <name type="scientific">Terrimesophilobacter mesophilus</name>
    <dbReference type="NCBI Taxonomy" id="433647"/>
    <lineage>
        <taxon>Bacteria</taxon>
        <taxon>Bacillati</taxon>
        <taxon>Actinomycetota</taxon>
        <taxon>Actinomycetes</taxon>
        <taxon>Micrococcales</taxon>
        <taxon>Microbacteriaceae</taxon>
        <taxon>Terrimesophilobacter</taxon>
    </lineage>
</organism>
<dbReference type="GO" id="GO:0016747">
    <property type="term" value="F:acyltransferase activity, transferring groups other than amino-acyl groups"/>
    <property type="evidence" value="ECO:0007669"/>
    <property type="project" value="InterPro"/>
</dbReference>
<feature type="transmembrane region" description="Helical" evidence="2">
    <location>
        <begin position="418"/>
        <end position="441"/>
    </location>
</feature>
<feature type="transmembrane region" description="Helical" evidence="2">
    <location>
        <begin position="230"/>
        <end position="249"/>
    </location>
</feature>
<dbReference type="AlphaFoldDB" id="A0A4R8VC33"/>
<dbReference type="Pfam" id="PF01757">
    <property type="entry name" value="Acyl_transf_3"/>
    <property type="match status" value="1"/>
</dbReference>
<feature type="transmembrane region" description="Helical" evidence="2">
    <location>
        <begin position="105"/>
        <end position="124"/>
    </location>
</feature>
<dbReference type="PANTHER" id="PTHR23028:SF53">
    <property type="entry name" value="ACYL_TRANSF_3 DOMAIN-CONTAINING PROTEIN"/>
    <property type="match status" value="1"/>
</dbReference>
<dbReference type="InterPro" id="IPR050879">
    <property type="entry name" value="Acyltransferase_3"/>
</dbReference>
<evidence type="ECO:0000313" key="4">
    <source>
        <dbReference type="EMBL" id="TFB79670.1"/>
    </source>
</evidence>
<dbReference type="OrthoDB" id="3404679at2"/>
<evidence type="ECO:0000259" key="3">
    <source>
        <dbReference type="Pfam" id="PF01757"/>
    </source>
</evidence>
<dbReference type="Proteomes" id="UP000298488">
    <property type="component" value="Unassembled WGS sequence"/>
</dbReference>
<feature type="compositionally biased region" description="Polar residues" evidence="1">
    <location>
        <begin position="20"/>
        <end position="30"/>
    </location>
</feature>
<keyword evidence="5" id="KW-1185">Reference proteome</keyword>
<proteinExistence type="predicted"/>
<dbReference type="CDD" id="cd01840">
    <property type="entry name" value="SGNH_hydrolase_yrhL_like"/>
    <property type="match status" value="1"/>
</dbReference>
<feature type="transmembrane region" description="Helical" evidence="2">
    <location>
        <begin position="293"/>
        <end position="314"/>
    </location>
</feature>
<protein>
    <submittedName>
        <fullName evidence="4">Acetyltransferase</fullName>
    </submittedName>
</protein>
<gene>
    <name evidence="4" type="ORF">E3N84_06230</name>
</gene>
<feature type="transmembrane region" description="Helical" evidence="2">
    <location>
        <begin position="175"/>
        <end position="190"/>
    </location>
</feature>
<feature type="domain" description="Acyltransferase 3" evidence="3">
    <location>
        <begin position="38"/>
        <end position="377"/>
    </location>
</feature>
<evidence type="ECO:0000313" key="5">
    <source>
        <dbReference type="Proteomes" id="UP000298488"/>
    </source>
</evidence>
<keyword evidence="4" id="KW-0808">Transferase</keyword>
<feature type="transmembrane region" description="Helical" evidence="2">
    <location>
        <begin position="63"/>
        <end position="84"/>
    </location>
</feature>
<dbReference type="GO" id="GO:0009103">
    <property type="term" value="P:lipopolysaccharide biosynthetic process"/>
    <property type="evidence" value="ECO:0007669"/>
    <property type="project" value="TreeGrafter"/>
</dbReference>
<dbReference type="GO" id="GO:0016020">
    <property type="term" value="C:membrane"/>
    <property type="evidence" value="ECO:0007669"/>
    <property type="project" value="TreeGrafter"/>
</dbReference>
<dbReference type="PANTHER" id="PTHR23028">
    <property type="entry name" value="ACETYLTRANSFERASE"/>
    <property type="match status" value="1"/>
</dbReference>
<dbReference type="EMBL" id="SOFI01000003">
    <property type="protein sequence ID" value="TFB79670.1"/>
    <property type="molecule type" value="Genomic_DNA"/>
</dbReference>
<keyword evidence="2" id="KW-0472">Membrane</keyword>
<evidence type="ECO:0000256" key="1">
    <source>
        <dbReference type="SAM" id="MobiDB-lite"/>
    </source>
</evidence>
<evidence type="ECO:0000256" key="2">
    <source>
        <dbReference type="SAM" id="Phobius"/>
    </source>
</evidence>
<feature type="transmembrane region" description="Helical" evidence="2">
    <location>
        <begin position="197"/>
        <end position="215"/>
    </location>
</feature>
<feature type="transmembrane region" description="Helical" evidence="2">
    <location>
        <begin position="261"/>
        <end position="281"/>
    </location>
</feature>
<accession>A0A4R8VC33</accession>
<keyword evidence="2" id="KW-1133">Transmembrane helix</keyword>
<comment type="caution">
    <text evidence="4">The sequence shown here is derived from an EMBL/GenBank/DDBJ whole genome shotgun (WGS) entry which is preliminary data.</text>
</comment>